<dbReference type="Proteomes" id="UP001477672">
    <property type="component" value="Unassembled WGS sequence"/>
</dbReference>
<dbReference type="RefSeq" id="WP_349214764.1">
    <property type="nucleotide sequence ID" value="NZ_JBBMFA010000050.1"/>
</dbReference>
<accession>A0ABV1GBY9</accession>
<dbReference type="InterPro" id="IPR024529">
    <property type="entry name" value="ECF_trnsprt_substrate-spec"/>
</dbReference>
<keyword evidence="3" id="KW-1185">Reference proteome</keyword>
<dbReference type="Gene3D" id="1.10.1760.20">
    <property type="match status" value="1"/>
</dbReference>
<feature type="transmembrane region" description="Helical" evidence="1">
    <location>
        <begin position="24"/>
        <end position="43"/>
    </location>
</feature>
<organism evidence="2 3">
    <name type="scientific">Ruthenibacterium intestinale</name>
    <dbReference type="NCBI Taxonomy" id="3133163"/>
    <lineage>
        <taxon>Bacteria</taxon>
        <taxon>Bacillati</taxon>
        <taxon>Bacillota</taxon>
        <taxon>Clostridia</taxon>
        <taxon>Eubacteriales</taxon>
        <taxon>Oscillospiraceae</taxon>
        <taxon>Ruthenibacterium</taxon>
    </lineage>
</organism>
<feature type="transmembrane region" description="Helical" evidence="1">
    <location>
        <begin position="55"/>
        <end position="79"/>
    </location>
</feature>
<evidence type="ECO:0000313" key="2">
    <source>
        <dbReference type="EMBL" id="MEQ2519357.1"/>
    </source>
</evidence>
<keyword evidence="1" id="KW-0472">Membrane</keyword>
<name>A0ABV1GBY9_9FIRM</name>
<proteinExistence type="predicted"/>
<feature type="transmembrane region" description="Helical" evidence="1">
    <location>
        <begin position="91"/>
        <end position="110"/>
    </location>
</feature>
<dbReference type="EMBL" id="JBBMFA010000050">
    <property type="protein sequence ID" value="MEQ2519357.1"/>
    <property type="molecule type" value="Genomic_DNA"/>
</dbReference>
<keyword evidence="1" id="KW-0812">Transmembrane</keyword>
<keyword evidence="1" id="KW-1133">Transmembrane helix</keyword>
<evidence type="ECO:0000256" key="1">
    <source>
        <dbReference type="SAM" id="Phobius"/>
    </source>
</evidence>
<reference evidence="2 3" key="1">
    <citation type="submission" date="2024-03" db="EMBL/GenBank/DDBJ databases">
        <title>Human intestinal bacterial collection.</title>
        <authorList>
            <person name="Pauvert C."/>
            <person name="Hitch T.C.A."/>
            <person name="Clavel T."/>
        </authorList>
    </citation>
    <scope>NUCLEOTIDE SEQUENCE [LARGE SCALE GENOMIC DNA]</scope>
    <source>
        <strain evidence="2 3">CLA-JM-H11</strain>
    </source>
</reference>
<dbReference type="InterPro" id="IPR030949">
    <property type="entry name" value="ECF_S_folate_fam"/>
</dbReference>
<dbReference type="Pfam" id="PF12822">
    <property type="entry name" value="ECF_trnsprt"/>
    <property type="match status" value="1"/>
</dbReference>
<sequence length="183" mass="20419">MLEKNPFVSLAGRLRAGLEEVHRLSSMVGTAMLAALHLVLNQFTFAVSQFLEIGFTFLATASAAYLYGPWLAGLMGIVADTLGYFLRPNGTYFPGWTLNEFLLGFLYGCWLYKKPVTLWRTFAACLSAVLLINLCLTPLWLHLVYGNAFVITGLRLVKNLIKLPIDTLLLYTLLKALQARRKG</sequence>
<dbReference type="NCBIfam" id="TIGR04518">
    <property type="entry name" value="ECF_S_folT_fam"/>
    <property type="match status" value="1"/>
</dbReference>
<feature type="transmembrane region" description="Helical" evidence="1">
    <location>
        <begin position="122"/>
        <end position="141"/>
    </location>
</feature>
<comment type="caution">
    <text evidence="2">The sequence shown here is derived from an EMBL/GenBank/DDBJ whole genome shotgun (WGS) entry which is preliminary data.</text>
</comment>
<protein>
    <submittedName>
        <fullName evidence="2">Folate family ECF transporter S component</fullName>
    </submittedName>
</protein>
<gene>
    <name evidence="2" type="ORF">WMO24_02730</name>
</gene>
<evidence type="ECO:0000313" key="3">
    <source>
        <dbReference type="Proteomes" id="UP001477672"/>
    </source>
</evidence>